<sequence>MTMLRPNNCDHWFCGNCLRTWTSKKKSCPMCRKQCDSLYHREGNAEKLDTIRSCGICGLKMKPYHLKGRVYACKNKSVKHEHHLKCLKEWFRDIAHDCPKCDTPCSSIITNIFQTIKVFEINHLFMESCYICLDTVKGPINCKLLVCNHSFHGYCIIQWIAISETCPVCRANNTVMVDNDGKIVKPFIEIENDKDIEQKLILAFCEKCCEPIMYRDSYASIPKNKYFHIK</sequence>
<reference evidence="6 7" key="1">
    <citation type="journal article" date="2018" name="Gigascience">
        <title>Genomes of trombidid mites reveal novel predicted allergens and laterally-transferred genes associated with secondary metabolism.</title>
        <authorList>
            <person name="Dong X."/>
            <person name="Chaisiri K."/>
            <person name="Xia D."/>
            <person name="Armstrong S.D."/>
            <person name="Fang Y."/>
            <person name="Donnelly M.J."/>
            <person name="Kadowaki T."/>
            <person name="McGarry J.W."/>
            <person name="Darby A.C."/>
            <person name="Makepeace B.L."/>
        </authorList>
    </citation>
    <scope>NUCLEOTIDE SEQUENCE [LARGE SCALE GENOMIC DNA]</scope>
    <source>
        <strain evidence="6">UoL-UT</strain>
    </source>
</reference>
<evidence type="ECO:0000313" key="7">
    <source>
        <dbReference type="Proteomes" id="UP000288716"/>
    </source>
</evidence>
<comment type="caution">
    <text evidence="6">The sequence shown here is derived from an EMBL/GenBank/DDBJ whole genome shotgun (WGS) entry which is preliminary data.</text>
</comment>
<dbReference type="SUPFAM" id="SSF57850">
    <property type="entry name" value="RING/U-box"/>
    <property type="match status" value="2"/>
</dbReference>
<feature type="domain" description="RING-type" evidence="5">
    <location>
        <begin position="9"/>
        <end position="32"/>
    </location>
</feature>
<dbReference type="SMART" id="SM00184">
    <property type="entry name" value="RING"/>
    <property type="match status" value="2"/>
</dbReference>
<gene>
    <name evidence="6" type="ORF">B4U80_14497</name>
</gene>
<evidence type="ECO:0000259" key="5">
    <source>
        <dbReference type="PROSITE" id="PS50089"/>
    </source>
</evidence>
<evidence type="ECO:0000256" key="3">
    <source>
        <dbReference type="ARBA" id="ARBA00022833"/>
    </source>
</evidence>
<organism evidence="6 7">
    <name type="scientific">Leptotrombidium deliense</name>
    <dbReference type="NCBI Taxonomy" id="299467"/>
    <lineage>
        <taxon>Eukaryota</taxon>
        <taxon>Metazoa</taxon>
        <taxon>Ecdysozoa</taxon>
        <taxon>Arthropoda</taxon>
        <taxon>Chelicerata</taxon>
        <taxon>Arachnida</taxon>
        <taxon>Acari</taxon>
        <taxon>Acariformes</taxon>
        <taxon>Trombidiformes</taxon>
        <taxon>Prostigmata</taxon>
        <taxon>Anystina</taxon>
        <taxon>Parasitengona</taxon>
        <taxon>Trombiculoidea</taxon>
        <taxon>Trombiculidae</taxon>
        <taxon>Leptotrombidium</taxon>
    </lineage>
</organism>
<feature type="non-terminal residue" evidence="6">
    <location>
        <position position="230"/>
    </location>
</feature>
<evidence type="ECO:0000256" key="1">
    <source>
        <dbReference type="ARBA" id="ARBA00022723"/>
    </source>
</evidence>
<dbReference type="PROSITE" id="PS00518">
    <property type="entry name" value="ZF_RING_1"/>
    <property type="match status" value="1"/>
</dbReference>
<dbReference type="EMBL" id="NCKV01029467">
    <property type="protein sequence ID" value="RWS19157.1"/>
    <property type="molecule type" value="Genomic_DNA"/>
</dbReference>
<protein>
    <recommendedName>
        <fullName evidence="5">RING-type domain-containing protein</fullName>
    </recommendedName>
</protein>
<evidence type="ECO:0000256" key="4">
    <source>
        <dbReference type="PROSITE-ProRule" id="PRU00175"/>
    </source>
</evidence>
<evidence type="ECO:0000256" key="2">
    <source>
        <dbReference type="ARBA" id="ARBA00022771"/>
    </source>
</evidence>
<proteinExistence type="predicted"/>
<dbReference type="VEuPathDB" id="VectorBase:LDEU012883"/>
<accession>A0A443RUW4</accession>
<evidence type="ECO:0000313" key="6">
    <source>
        <dbReference type="EMBL" id="RWS19157.1"/>
    </source>
</evidence>
<dbReference type="AlphaFoldDB" id="A0A443RUW4"/>
<dbReference type="GO" id="GO:0008270">
    <property type="term" value="F:zinc ion binding"/>
    <property type="evidence" value="ECO:0007669"/>
    <property type="project" value="UniProtKB-KW"/>
</dbReference>
<dbReference type="InterPro" id="IPR001841">
    <property type="entry name" value="Znf_RING"/>
</dbReference>
<dbReference type="InterPro" id="IPR013083">
    <property type="entry name" value="Znf_RING/FYVE/PHD"/>
</dbReference>
<dbReference type="InterPro" id="IPR017907">
    <property type="entry name" value="Znf_RING_CS"/>
</dbReference>
<dbReference type="STRING" id="299467.A0A443RUW4"/>
<keyword evidence="3" id="KW-0862">Zinc</keyword>
<dbReference type="OrthoDB" id="6507793at2759"/>
<keyword evidence="2 4" id="KW-0863">Zinc-finger</keyword>
<dbReference type="Proteomes" id="UP000288716">
    <property type="component" value="Unassembled WGS sequence"/>
</dbReference>
<feature type="domain" description="RING-type" evidence="5">
    <location>
        <begin position="129"/>
        <end position="170"/>
    </location>
</feature>
<keyword evidence="1" id="KW-0479">Metal-binding</keyword>
<dbReference type="PANTHER" id="PTHR15710">
    <property type="entry name" value="E3 UBIQUITIN-PROTEIN LIGASE PRAJA"/>
    <property type="match status" value="1"/>
</dbReference>
<keyword evidence="7" id="KW-1185">Reference proteome</keyword>
<dbReference type="Pfam" id="PF13639">
    <property type="entry name" value="zf-RING_2"/>
    <property type="match status" value="2"/>
</dbReference>
<dbReference type="Gene3D" id="3.30.40.10">
    <property type="entry name" value="Zinc/RING finger domain, C3HC4 (zinc finger)"/>
    <property type="match status" value="3"/>
</dbReference>
<dbReference type="PROSITE" id="PS50089">
    <property type="entry name" value="ZF_RING_2"/>
    <property type="match status" value="2"/>
</dbReference>
<name>A0A443RUW4_9ACAR</name>